<keyword evidence="5" id="KW-0378">Hydrolase</keyword>
<evidence type="ECO:0000256" key="4">
    <source>
        <dbReference type="ARBA" id="ARBA00022723"/>
    </source>
</evidence>
<keyword evidence="6" id="KW-0862">Zinc</keyword>
<protein>
    <submittedName>
        <fullName evidence="11">Neprilysin-11</fullName>
    </submittedName>
</protein>
<evidence type="ECO:0000256" key="1">
    <source>
        <dbReference type="ARBA" id="ARBA00001947"/>
    </source>
</evidence>
<dbReference type="InterPro" id="IPR024079">
    <property type="entry name" value="MetalloPept_cat_dom_sf"/>
</dbReference>
<dbReference type="PANTHER" id="PTHR11733:SF237">
    <property type="entry name" value="NEPRILYSIN-LIKE 4"/>
    <property type="match status" value="1"/>
</dbReference>
<keyword evidence="8" id="KW-0812">Transmembrane</keyword>
<keyword evidence="7" id="KW-0482">Metalloprotease</keyword>
<comment type="similarity">
    <text evidence="2">Belongs to the peptidase M13 family.</text>
</comment>
<evidence type="ECO:0000256" key="2">
    <source>
        <dbReference type="ARBA" id="ARBA00007357"/>
    </source>
</evidence>
<evidence type="ECO:0000313" key="12">
    <source>
        <dbReference type="Proteomes" id="UP000192578"/>
    </source>
</evidence>
<dbReference type="SUPFAM" id="SSF55486">
    <property type="entry name" value="Metalloproteases ('zincins'), catalytic domain"/>
    <property type="match status" value="1"/>
</dbReference>
<evidence type="ECO:0000259" key="9">
    <source>
        <dbReference type="Pfam" id="PF01431"/>
    </source>
</evidence>
<dbReference type="AlphaFoldDB" id="A0A1W0WRY1"/>
<dbReference type="Pfam" id="PF01431">
    <property type="entry name" value="Peptidase_M13"/>
    <property type="match status" value="1"/>
</dbReference>
<organism evidence="11 12">
    <name type="scientific">Hypsibius exemplaris</name>
    <name type="common">Freshwater tardigrade</name>
    <dbReference type="NCBI Taxonomy" id="2072580"/>
    <lineage>
        <taxon>Eukaryota</taxon>
        <taxon>Metazoa</taxon>
        <taxon>Ecdysozoa</taxon>
        <taxon>Tardigrada</taxon>
        <taxon>Eutardigrada</taxon>
        <taxon>Parachela</taxon>
        <taxon>Hypsibioidea</taxon>
        <taxon>Hypsibiidae</taxon>
        <taxon>Hypsibius</taxon>
    </lineage>
</organism>
<sequence length="766" mass="86562">MRRTDPEREILVKKRQSHTGKYVTVIILGLIALSITFIALYAQQISRGDNTDEVDKSIKICITPSCVSAAEHLNKAMNRNINPCDDFYEFACGGWNRTEPMPDDKATWSVFDILDRELLRNLKTILITDEVVIPGGLEATATEKMQAYFKSCINEEAIETAGIRDLEGHLKAAYNSGLEAWPFFLSPPLTLDISKVVRTAFEFGNNLDLFSYYITGGPLTPKINVINFDTARFTLDRFSLLNESRQASREAYVQYGVDVAMHLAADQNRTDVTLEGVTALFQRILAFEMELANATLPPEDTRDATEFQNEMSLSSFAGNYTRSLGLTGEKWAEIFANAWPDAASNLTANTIVNVRETKYFAKLNSYFTGATPDRMNVLSNFLAWKVLEPLVVRLGSKYRSAYQKFAAVVSGTTMESPRLETCVLVLNNQFPNAIGSLYVRNFFRKEAKAELENMVRYLILSFREIVKSSYWMGEKTRQTALEKAEKIVANLAYTSYMMDNVTAVNDEHRTFLAGNSFLLNYLNGRKFAAQVQGRRYANANQPTDWVTRNFIETGPAVINAFYSNTRNSITFPAGILQAPFMGSGYPYYWNFAAIGTVIGHEITHLFDDQGAQADGEGRLINWWDPQSKKAFEERAKTIIDQYSGYNLLGVQLKGANSQGENIADNGGLKESYGAYRMYRKQHLNDTEEPRLPGFETLNSDQMFYLSYAQVWCGDYRKQEVELQVNRPHSPGRFRIIGPLQNSPQFSHAYRCPQGSYMNPIKKAAVW</sequence>
<comment type="caution">
    <text evidence="11">The sequence shown here is derived from an EMBL/GenBank/DDBJ whole genome shotgun (WGS) entry which is preliminary data.</text>
</comment>
<keyword evidence="8" id="KW-0472">Membrane</keyword>
<accession>A0A1W0WRY1</accession>
<proteinExistence type="inferred from homology"/>
<name>A0A1W0WRY1_HYPEX</name>
<evidence type="ECO:0000256" key="8">
    <source>
        <dbReference type="SAM" id="Phobius"/>
    </source>
</evidence>
<dbReference type="Gene3D" id="3.40.390.10">
    <property type="entry name" value="Collagenase (Catalytic Domain)"/>
    <property type="match status" value="1"/>
</dbReference>
<keyword evidence="4" id="KW-0479">Metal-binding</keyword>
<reference evidence="12" key="1">
    <citation type="submission" date="2017-01" db="EMBL/GenBank/DDBJ databases">
        <title>Comparative genomics of anhydrobiosis in the tardigrade Hypsibius dujardini.</title>
        <authorList>
            <person name="Yoshida Y."/>
            <person name="Koutsovoulos G."/>
            <person name="Laetsch D."/>
            <person name="Stevens L."/>
            <person name="Kumar S."/>
            <person name="Horikawa D."/>
            <person name="Ishino K."/>
            <person name="Komine S."/>
            <person name="Tomita M."/>
            <person name="Blaxter M."/>
            <person name="Arakawa K."/>
        </authorList>
    </citation>
    <scope>NUCLEOTIDE SEQUENCE [LARGE SCALE GENOMIC DNA]</scope>
    <source>
        <strain evidence="12">Z151</strain>
    </source>
</reference>
<dbReference type="InterPro" id="IPR000718">
    <property type="entry name" value="Peptidase_M13"/>
</dbReference>
<dbReference type="PRINTS" id="PR00786">
    <property type="entry name" value="NEPRILYSIN"/>
</dbReference>
<dbReference type="OrthoDB" id="6475849at2759"/>
<feature type="domain" description="Peptidase M13 N-terminal" evidence="10">
    <location>
        <begin position="83"/>
        <end position="493"/>
    </location>
</feature>
<keyword evidence="12" id="KW-1185">Reference proteome</keyword>
<dbReference type="CDD" id="cd08662">
    <property type="entry name" value="M13"/>
    <property type="match status" value="1"/>
</dbReference>
<keyword evidence="8" id="KW-1133">Transmembrane helix</keyword>
<dbReference type="GO" id="GO:0004222">
    <property type="term" value="F:metalloendopeptidase activity"/>
    <property type="evidence" value="ECO:0007669"/>
    <property type="project" value="InterPro"/>
</dbReference>
<dbReference type="PROSITE" id="PS51885">
    <property type="entry name" value="NEPRILYSIN"/>
    <property type="match status" value="1"/>
</dbReference>
<dbReference type="GO" id="GO:0046872">
    <property type="term" value="F:metal ion binding"/>
    <property type="evidence" value="ECO:0007669"/>
    <property type="project" value="UniProtKB-KW"/>
</dbReference>
<feature type="transmembrane region" description="Helical" evidence="8">
    <location>
        <begin position="21"/>
        <end position="42"/>
    </location>
</feature>
<dbReference type="Proteomes" id="UP000192578">
    <property type="component" value="Unassembled WGS sequence"/>
</dbReference>
<dbReference type="EMBL" id="MTYJ01000055">
    <property type="protein sequence ID" value="OQV17917.1"/>
    <property type="molecule type" value="Genomic_DNA"/>
</dbReference>
<gene>
    <name evidence="11" type="ORF">BV898_08046</name>
</gene>
<dbReference type="Gene3D" id="1.10.1380.10">
    <property type="entry name" value="Neutral endopeptidase , domain2"/>
    <property type="match status" value="1"/>
</dbReference>
<evidence type="ECO:0000256" key="7">
    <source>
        <dbReference type="ARBA" id="ARBA00023049"/>
    </source>
</evidence>
<evidence type="ECO:0000313" key="11">
    <source>
        <dbReference type="EMBL" id="OQV17917.1"/>
    </source>
</evidence>
<evidence type="ECO:0000259" key="10">
    <source>
        <dbReference type="Pfam" id="PF05649"/>
    </source>
</evidence>
<dbReference type="InterPro" id="IPR042089">
    <property type="entry name" value="Peptidase_M13_dom_2"/>
</dbReference>
<evidence type="ECO:0000256" key="5">
    <source>
        <dbReference type="ARBA" id="ARBA00022801"/>
    </source>
</evidence>
<dbReference type="InterPro" id="IPR008753">
    <property type="entry name" value="Peptidase_M13_N"/>
</dbReference>
<dbReference type="GO" id="GO:0016485">
    <property type="term" value="P:protein processing"/>
    <property type="evidence" value="ECO:0007669"/>
    <property type="project" value="TreeGrafter"/>
</dbReference>
<dbReference type="PANTHER" id="PTHR11733">
    <property type="entry name" value="ZINC METALLOPROTEASE FAMILY M13 NEPRILYSIN-RELATED"/>
    <property type="match status" value="1"/>
</dbReference>
<comment type="cofactor">
    <cofactor evidence="1">
        <name>Zn(2+)</name>
        <dbReference type="ChEBI" id="CHEBI:29105"/>
    </cofactor>
</comment>
<dbReference type="InterPro" id="IPR018497">
    <property type="entry name" value="Peptidase_M13_C"/>
</dbReference>
<feature type="domain" description="Peptidase M13 C-terminal" evidence="9">
    <location>
        <begin position="559"/>
        <end position="763"/>
    </location>
</feature>
<dbReference type="GO" id="GO:0005886">
    <property type="term" value="C:plasma membrane"/>
    <property type="evidence" value="ECO:0007669"/>
    <property type="project" value="TreeGrafter"/>
</dbReference>
<keyword evidence="3" id="KW-0645">Protease</keyword>
<evidence type="ECO:0000256" key="6">
    <source>
        <dbReference type="ARBA" id="ARBA00022833"/>
    </source>
</evidence>
<evidence type="ECO:0000256" key="3">
    <source>
        <dbReference type="ARBA" id="ARBA00022670"/>
    </source>
</evidence>
<dbReference type="Pfam" id="PF05649">
    <property type="entry name" value="Peptidase_M13_N"/>
    <property type="match status" value="1"/>
</dbReference>